<dbReference type="Pfam" id="PF19516">
    <property type="entry name" value="DUF6049"/>
    <property type="match status" value="1"/>
</dbReference>
<evidence type="ECO:0000313" key="4">
    <source>
        <dbReference type="EMBL" id="SEP51973.1"/>
    </source>
</evidence>
<reference evidence="4 5" key="1">
    <citation type="submission" date="2016-10" db="EMBL/GenBank/DDBJ databases">
        <authorList>
            <person name="de Groot N.N."/>
        </authorList>
    </citation>
    <scope>NUCLEOTIDE SEQUENCE [LARGE SCALE GENOMIC DNA]</scope>
    <source>
        <strain evidence="4 5">DSM 44993</strain>
    </source>
</reference>
<organism evidence="4 5">
    <name type="scientific">Amycolatopsis saalfeldensis</name>
    <dbReference type="NCBI Taxonomy" id="394193"/>
    <lineage>
        <taxon>Bacteria</taxon>
        <taxon>Bacillati</taxon>
        <taxon>Actinomycetota</taxon>
        <taxon>Actinomycetes</taxon>
        <taxon>Pseudonocardiales</taxon>
        <taxon>Pseudonocardiaceae</taxon>
        <taxon>Amycolatopsis</taxon>
    </lineage>
</organism>
<evidence type="ECO:0000256" key="2">
    <source>
        <dbReference type="SAM" id="Phobius"/>
    </source>
</evidence>
<dbReference type="InterPro" id="IPR046112">
    <property type="entry name" value="DUF6049"/>
</dbReference>
<evidence type="ECO:0000256" key="3">
    <source>
        <dbReference type="SAM" id="SignalP"/>
    </source>
</evidence>
<keyword evidence="2" id="KW-1133">Transmembrane helix</keyword>
<keyword evidence="5" id="KW-1185">Reference proteome</keyword>
<dbReference type="STRING" id="394193.SAMN04489732_11868"/>
<gene>
    <name evidence="4" type="ORF">SAMN04489732_11868</name>
</gene>
<feature type="transmembrane region" description="Helical" evidence="2">
    <location>
        <begin position="683"/>
        <end position="702"/>
    </location>
</feature>
<feature type="chain" id="PRO_5011497567" description="Glycoprotein" evidence="3">
    <location>
        <begin position="27"/>
        <end position="717"/>
    </location>
</feature>
<evidence type="ECO:0000256" key="1">
    <source>
        <dbReference type="SAM" id="MobiDB-lite"/>
    </source>
</evidence>
<dbReference type="AlphaFoldDB" id="A0A1H8YIR2"/>
<dbReference type="OrthoDB" id="3797035at2"/>
<name>A0A1H8YIR2_9PSEU</name>
<keyword evidence="2" id="KW-0812">Transmembrane</keyword>
<dbReference type="EMBL" id="FOEF01000018">
    <property type="protein sequence ID" value="SEP51973.1"/>
    <property type="molecule type" value="Genomic_DNA"/>
</dbReference>
<dbReference type="Proteomes" id="UP000198582">
    <property type="component" value="Unassembled WGS sequence"/>
</dbReference>
<feature type="region of interest" description="Disordered" evidence="1">
    <location>
        <begin position="486"/>
        <end position="518"/>
    </location>
</feature>
<dbReference type="RefSeq" id="WP_091624521.1">
    <property type="nucleotide sequence ID" value="NZ_FOEF01000018.1"/>
</dbReference>
<feature type="signal peptide" evidence="3">
    <location>
        <begin position="1"/>
        <end position="26"/>
    </location>
</feature>
<keyword evidence="2" id="KW-0472">Membrane</keyword>
<accession>A0A1H8YIR2</accession>
<sequence length="717" mass="74157">MKRPAAFFLSLLFFAVAALIGAPAQAQDEPSPEPPRLRIDLAQLSPRVVTGASTTLSVSGTVTNIGDRRIARPQARLQVGERLTNDRAISGVLAGEPIQDTPLTDFNTLTDSLEPGQSARFDIQVPLTGKSALNRPGVYPMLVNVNGTPEFGGTARLAAVSVLMPVLSAPGGKSGNSLPPPSKHANVSVLWPITDSSPHVLSTPYGGRLTLSDDTLENELKPNGRLYSLVSAARAAQENNPHVRESLCFALDPDLLRTVDAMTRGYLVGGAQGQNAAAASDWLSSLRALVKDRCVVTMPFADADLTTLGQVHSATGTDPNLLQSALGGAATIRQLLGVQPQEGVLWPDGTPDGQALTAIAGAGFGTVLTDGSKLQSKTPVTGAVTLSTGGLRAQPIDGLIASAMTGAPPNPQAPTTVGAASQPAISGQNGLAAIAYEAGLGRADAKQNARLLVAPPRRWAAPMSELTSFLNELGTFFGDGMASATPLTSQLQTDPTGTASLSAGNRDQPAGTGDSATLSTLDTQASGLLSAMRMDTTRRVQPDTIVAPVRDAIVRGASTAWQSAAPGAAVANANAELGAIANQVTVEQPKQTIALASGSSPLPVFVSNDLPVGIEAQVALKNNVGIRPLAAQNLFFPAGGSKNEYLQIEALRAGLLSVDVSLNTPAGTSLGTTARFELTSTEYGPITIIFTVVAGCALLLLASRRIYRRIKESRQAR</sequence>
<feature type="compositionally biased region" description="Polar residues" evidence="1">
    <location>
        <begin position="486"/>
        <end position="505"/>
    </location>
</feature>
<proteinExistence type="predicted"/>
<evidence type="ECO:0000313" key="5">
    <source>
        <dbReference type="Proteomes" id="UP000198582"/>
    </source>
</evidence>
<keyword evidence="3" id="KW-0732">Signal</keyword>
<protein>
    <recommendedName>
        <fullName evidence="6">Glycoprotein</fullName>
    </recommendedName>
</protein>
<evidence type="ECO:0008006" key="6">
    <source>
        <dbReference type="Google" id="ProtNLM"/>
    </source>
</evidence>